<keyword evidence="2" id="KW-1185">Reference proteome</keyword>
<dbReference type="EMBL" id="KN817531">
    <property type="protein sequence ID" value="KJA25496.1"/>
    <property type="molecule type" value="Genomic_DNA"/>
</dbReference>
<evidence type="ECO:0000313" key="2">
    <source>
        <dbReference type="Proteomes" id="UP000054270"/>
    </source>
</evidence>
<name>A0A0D2PA52_HYPSF</name>
<evidence type="ECO:0000313" key="1">
    <source>
        <dbReference type="EMBL" id="KJA25496.1"/>
    </source>
</evidence>
<dbReference type="AlphaFoldDB" id="A0A0D2PA52"/>
<reference evidence="2" key="1">
    <citation type="submission" date="2014-04" db="EMBL/GenBank/DDBJ databases">
        <title>Evolutionary Origins and Diversification of the Mycorrhizal Mutualists.</title>
        <authorList>
            <consortium name="DOE Joint Genome Institute"/>
            <consortium name="Mycorrhizal Genomics Consortium"/>
            <person name="Kohler A."/>
            <person name="Kuo A."/>
            <person name="Nagy L.G."/>
            <person name="Floudas D."/>
            <person name="Copeland A."/>
            <person name="Barry K.W."/>
            <person name="Cichocki N."/>
            <person name="Veneault-Fourrey C."/>
            <person name="LaButti K."/>
            <person name="Lindquist E.A."/>
            <person name="Lipzen A."/>
            <person name="Lundell T."/>
            <person name="Morin E."/>
            <person name="Murat C."/>
            <person name="Riley R."/>
            <person name="Ohm R."/>
            <person name="Sun H."/>
            <person name="Tunlid A."/>
            <person name="Henrissat B."/>
            <person name="Grigoriev I.V."/>
            <person name="Hibbett D.S."/>
            <person name="Martin F."/>
        </authorList>
    </citation>
    <scope>NUCLEOTIDE SEQUENCE [LARGE SCALE GENOMIC DNA]</scope>
    <source>
        <strain evidence="2">FD-334 SS-4</strain>
    </source>
</reference>
<sequence length="75" mass="8541">MPRRAPSARLTYLTCVKRLRIDVTLALDSEGDPYFDAYCALVRRARRMTAVVDTVIYKFLIADDLIYRDGACVPV</sequence>
<proteinExistence type="predicted"/>
<protein>
    <submittedName>
        <fullName evidence="1">Uncharacterized protein</fullName>
    </submittedName>
</protein>
<gene>
    <name evidence="1" type="ORF">HYPSUDRAFT_37480</name>
</gene>
<dbReference type="Proteomes" id="UP000054270">
    <property type="component" value="Unassembled WGS sequence"/>
</dbReference>
<organism evidence="1 2">
    <name type="scientific">Hypholoma sublateritium (strain FD-334 SS-4)</name>
    <dbReference type="NCBI Taxonomy" id="945553"/>
    <lineage>
        <taxon>Eukaryota</taxon>
        <taxon>Fungi</taxon>
        <taxon>Dikarya</taxon>
        <taxon>Basidiomycota</taxon>
        <taxon>Agaricomycotina</taxon>
        <taxon>Agaricomycetes</taxon>
        <taxon>Agaricomycetidae</taxon>
        <taxon>Agaricales</taxon>
        <taxon>Agaricineae</taxon>
        <taxon>Strophariaceae</taxon>
        <taxon>Hypholoma</taxon>
    </lineage>
</organism>
<accession>A0A0D2PA52</accession>